<proteinExistence type="predicted"/>
<evidence type="ECO:0008006" key="3">
    <source>
        <dbReference type="Google" id="ProtNLM"/>
    </source>
</evidence>
<protein>
    <recommendedName>
        <fullName evidence="3">Glycogenin 1</fullName>
    </recommendedName>
</protein>
<dbReference type="STRING" id="9593.ENSGGOP00000051424"/>
<dbReference type="GO" id="GO:0005737">
    <property type="term" value="C:cytoplasm"/>
    <property type="evidence" value="ECO:0000318"/>
    <property type="project" value="GO_Central"/>
</dbReference>
<sequence>MTDQAFVTLTTNDAYTKGVLALGSSLKQHRTTKRLVILTTPQVSDSMRKVLETVFDEVIMVDRPELGITLTKLHCWLLTQYSKCVFMDADTLVLANIDDLFEREELSAGPDPRWPDCFNSEVFVYHLNTFFSSWATTDIRKHLPFIYNLSSISIYSHLPAFKVFGVSAKVVHFLGQVKPWNYIYDPKTKSVKSDSHDPNITYPEFLILWWNMFTSNVLPLLRQFGLVKDTCSYVNVEDVSGAISHLSLGEIPAMAQPFVSSEEWKEQWEQGQADYMGADSFDNIKRKLDTYLQ</sequence>
<name>A0A2I2ZW17_GORGO</name>
<dbReference type="InParanoid" id="A0A2I2ZW17"/>
<dbReference type="SUPFAM" id="SSF53448">
    <property type="entry name" value="Nucleotide-diphospho-sugar transferases"/>
    <property type="match status" value="1"/>
</dbReference>
<dbReference type="Ensembl" id="ENSGGOT00000065609.1">
    <property type="protein sequence ID" value="ENSGGOP00000051424.1"/>
    <property type="gene ID" value="ENSGGOG00000038749.1"/>
</dbReference>
<dbReference type="InterPro" id="IPR050587">
    <property type="entry name" value="GNT1/Glycosyltrans_8"/>
</dbReference>
<dbReference type="EMBL" id="CABD030058129">
    <property type="status" value="NOT_ANNOTATED_CDS"/>
    <property type="molecule type" value="Genomic_DNA"/>
</dbReference>
<dbReference type="AlphaFoldDB" id="A0A2I2ZW17"/>
<dbReference type="GO" id="GO:0005978">
    <property type="term" value="P:glycogen biosynthetic process"/>
    <property type="evidence" value="ECO:0000318"/>
    <property type="project" value="GO_Central"/>
</dbReference>
<reference evidence="2" key="1">
    <citation type="submission" date="2011-05" db="EMBL/GenBank/DDBJ databases">
        <title>Insights into the evolution of the great apes provided by the gorilla genome.</title>
        <authorList>
            <person name="Scally A."/>
        </authorList>
    </citation>
    <scope>NUCLEOTIDE SEQUENCE [LARGE SCALE GENOMIC DNA]</scope>
</reference>
<reference evidence="1" key="3">
    <citation type="submission" date="2025-08" db="UniProtKB">
        <authorList>
            <consortium name="Ensembl"/>
        </authorList>
    </citation>
    <scope>IDENTIFICATION</scope>
</reference>
<dbReference type="GeneTree" id="ENSGT00940000154674"/>
<dbReference type="OMA" id="FDXFGAN"/>
<dbReference type="CDD" id="cd02537">
    <property type="entry name" value="GT8_Glycogenin"/>
    <property type="match status" value="1"/>
</dbReference>
<evidence type="ECO:0000313" key="1">
    <source>
        <dbReference type="Ensembl" id="ENSGGOP00000051424.1"/>
    </source>
</evidence>
<dbReference type="PANTHER" id="PTHR11183">
    <property type="entry name" value="GLYCOGENIN SUBFAMILY MEMBER"/>
    <property type="match status" value="1"/>
</dbReference>
<dbReference type="InterPro" id="IPR029044">
    <property type="entry name" value="Nucleotide-diphossugar_trans"/>
</dbReference>
<organism evidence="1 2">
    <name type="scientific">Gorilla gorilla gorilla</name>
    <name type="common">Western lowland gorilla</name>
    <dbReference type="NCBI Taxonomy" id="9595"/>
    <lineage>
        <taxon>Eukaryota</taxon>
        <taxon>Metazoa</taxon>
        <taxon>Chordata</taxon>
        <taxon>Craniata</taxon>
        <taxon>Vertebrata</taxon>
        <taxon>Euteleostomi</taxon>
        <taxon>Mammalia</taxon>
        <taxon>Eutheria</taxon>
        <taxon>Euarchontoglires</taxon>
        <taxon>Primates</taxon>
        <taxon>Haplorrhini</taxon>
        <taxon>Catarrhini</taxon>
        <taxon>Hominidae</taxon>
        <taxon>Gorilla</taxon>
    </lineage>
</organism>
<dbReference type="Gene3D" id="3.90.550.10">
    <property type="entry name" value="Spore Coat Polysaccharide Biosynthesis Protein SpsA, Chain A"/>
    <property type="match status" value="2"/>
</dbReference>
<dbReference type="GO" id="GO:0016757">
    <property type="term" value="F:glycosyltransferase activity"/>
    <property type="evidence" value="ECO:0000318"/>
    <property type="project" value="GO_Central"/>
</dbReference>
<accession>A0A2I2ZW17</accession>
<dbReference type="Proteomes" id="UP000001519">
    <property type="component" value="Chromosome 8"/>
</dbReference>
<reference evidence="1" key="4">
    <citation type="submission" date="2025-09" db="UniProtKB">
        <authorList>
            <consortium name="Ensembl"/>
        </authorList>
    </citation>
    <scope>IDENTIFICATION</scope>
</reference>
<keyword evidence="2" id="KW-1185">Reference proteome</keyword>
<evidence type="ECO:0000313" key="2">
    <source>
        <dbReference type="Proteomes" id="UP000001519"/>
    </source>
</evidence>
<reference evidence="1 2" key="2">
    <citation type="journal article" date="2012" name="Nature">
        <title>Insights into hominid evolution from the gorilla genome sequence.</title>
        <authorList>
            <person name="Scally A."/>
            <person name="Dutheil J.Y."/>
            <person name="Hillier L.W."/>
            <person name="Jordan G.E."/>
            <person name="Goodhead I."/>
            <person name="Herrero J."/>
            <person name="Hobolth A."/>
            <person name="Lappalainen T."/>
            <person name="Mailund T."/>
            <person name="Marques-Bonet T."/>
            <person name="McCarthy S."/>
            <person name="Montgomery S.H."/>
            <person name="Schwalie P.C."/>
            <person name="Tang Y.A."/>
            <person name="Ward M.C."/>
            <person name="Xue Y."/>
            <person name="Yngvadottir B."/>
            <person name="Alkan C."/>
            <person name="Andersen L.N."/>
            <person name="Ayub Q."/>
            <person name="Ball E.V."/>
            <person name="Beal K."/>
            <person name="Bradley B.J."/>
            <person name="Chen Y."/>
            <person name="Clee C.M."/>
            <person name="Fitzgerald S."/>
            <person name="Graves T.A."/>
            <person name="Gu Y."/>
            <person name="Heath P."/>
            <person name="Heger A."/>
            <person name="Karakoc E."/>
            <person name="Kolb-Kokocinski A."/>
            <person name="Laird G.K."/>
            <person name="Lunter G."/>
            <person name="Meader S."/>
            <person name="Mort M."/>
            <person name="Mullikin J.C."/>
            <person name="Munch K."/>
            <person name="O'Connor T.D."/>
            <person name="Phillips A.D."/>
            <person name="Prado-Martinez J."/>
            <person name="Rogers A.S."/>
            <person name="Sajjadian S."/>
            <person name="Schmidt D."/>
            <person name="Shaw K."/>
            <person name="Simpson J.T."/>
            <person name="Stenson P.D."/>
            <person name="Turner D.J."/>
            <person name="Vigilant L."/>
            <person name="Vilella A.J."/>
            <person name="Whitener W."/>
            <person name="Zhu B."/>
            <person name="Cooper D.N."/>
            <person name="de Jong P."/>
            <person name="Dermitzakis E.T."/>
            <person name="Eichler E.E."/>
            <person name="Flicek P."/>
            <person name="Goldman N."/>
            <person name="Mundy N.I."/>
            <person name="Ning Z."/>
            <person name="Odom D.T."/>
            <person name="Ponting C.P."/>
            <person name="Quail M.A."/>
            <person name="Ryder O.A."/>
            <person name="Searle S.M."/>
            <person name="Warren W.C."/>
            <person name="Wilson R.K."/>
            <person name="Schierup M.H."/>
            <person name="Rogers J."/>
            <person name="Tyler-Smith C."/>
            <person name="Durbin R."/>
        </authorList>
    </citation>
    <scope>NUCLEOTIDE SEQUENCE [LARGE SCALE GENOMIC DNA]</scope>
</reference>